<dbReference type="KEGG" id="dmp:FAK_13350"/>
<feature type="binding site" evidence="8 10">
    <location>
        <position position="91"/>
    </location>
    <ligand>
        <name>substrate</name>
    </ligand>
</feature>
<comment type="subunit">
    <text evidence="5 8">Homododecamer.</text>
</comment>
<dbReference type="HAMAP" id="MF_00169">
    <property type="entry name" value="AroQ"/>
    <property type="match status" value="1"/>
</dbReference>
<dbReference type="InterPro" id="IPR036441">
    <property type="entry name" value="DHquinase_II_sf"/>
</dbReference>
<dbReference type="EC" id="4.2.1.10" evidence="6 8"/>
<dbReference type="GO" id="GO:0009073">
    <property type="term" value="P:aromatic amino acid family biosynthetic process"/>
    <property type="evidence" value="ECO:0007669"/>
    <property type="project" value="UniProtKB-KW"/>
</dbReference>
<organism evidence="12 13">
    <name type="scientific">Desulfoferula mesophila</name>
    <dbReference type="NCBI Taxonomy" id="3058419"/>
    <lineage>
        <taxon>Bacteria</taxon>
        <taxon>Pseudomonadati</taxon>
        <taxon>Thermodesulfobacteriota</taxon>
        <taxon>Desulfarculia</taxon>
        <taxon>Desulfarculales</taxon>
        <taxon>Desulfarculaceae</taxon>
        <taxon>Desulfoferula</taxon>
    </lineage>
</organism>
<dbReference type="PROSITE" id="PS01029">
    <property type="entry name" value="DEHYDROQUINASE_II"/>
    <property type="match status" value="1"/>
</dbReference>
<dbReference type="GO" id="GO:0008652">
    <property type="term" value="P:amino acid biosynthetic process"/>
    <property type="evidence" value="ECO:0007669"/>
    <property type="project" value="UniProtKB-KW"/>
</dbReference>
<dbReference type="EMBL" id="AP028679">
    <property type="protein sequence ID" value="BEQ14269.1"/>
    <property type="molecule type" value="Genomic_DNA"/>
</dbReference>
<dbReference type="NCBIfam" id="NF003807">
    <property type="entry name" value="PRK05395.1-4"/>
    <property type="match status" value="1"/>
</dbReference>
<dbReference type="Pfam" id="PF01220">
    <property type="entry name" value="DHquinase_II"/>
    <property type="match status" value="1"/>
</dbReference>
<comment type="catalytic activity">
    <reaction evidence="1 8">
        <text>3-dehydroquinate = 3-dehydroshikimate + H2O</text>
        <dbReference type="Rhea" id="RHEA:21096"/>
        <dbReference type="ChEBI" id="CHEBI:15377"/>
        <dbReference type="ChEBI" id="CHEBI:16630"/>
        <dbReference type="ChEBI" id="CHEBI:32364"/>
        <dbReference type="EC" id="4.2.1.10"/>
    </reaction>
</comment>
<dbReference type="GO" id="GO:0003855">
    <property type="term" value="F:3-dehydroquinate dehydratase activity"/>
    <property type="evidence" value="ECO:0007669"/>
    <property type="project" value="UniProtKB-UniRule"/>
</dbReference>
<dbReference type="NCBIfam" id="NF003806">
    <property type="entry name" value="PRK05395.1-3"/>
    <property type="match status" value="1"/>
</dbReference>
<evidence type="ECO:0000256" key="8">
    <source>
        <dbReference type="HAMAP-Rule" id="MF_00169"/>
    </source>
</evidence>
<dbReference type="Proteomes" id="UP001366166">
    <property type="component" value="Chromosome"/>
</dbReference>
<evidence type="ECO:0000256" key="7">
    <source>
        <dbReference type="ARBA" id="ARBA00023239"/>
    </source>
</evidence>
<feature type="binding site" evidence="8 10">
    <location>
        <position position="122"/>
    </location>
    <ligand>
        <name>substrate</name>
    </ligand>
</feature>
<dbReference type="GO" id="GO:0009423">
    <property type="term" value="P:chorismate biosynthetic process"/>
    <property type="evidence" value="ECO:0007669"/>
    <property type="project" value="UniProtKB-UniRule"/>
</dbReference>
<feature type="binding site" evidence="8 10">
    <location>
        <position position="98"/>
    </location>
    <ligand>
        <name>substrate</name>
    </ligand>
</feature>
<proteinExistence type="inferred from homology"/>
<feature type="binding site" evidence="8 10">
    <location>
        <position position="85"/>
    </location>
    <ligand>
        <name>substrate</name>
    </ligand>
</feature>
<dbReference type="NCBIfam" id="NF003805">
    <property type="entry name" value="PRK05395.1-2"/>
    <property type="match status" value="1"/>
</dbReference>
<comment type="pathway">
    <text evidence="3 8">Metabolic intermediate biosynthesis; chorismate biosynthesis; chorismate from D-erythrose 4-phosphate and phosphoenolpyruvate: step 3/7.</text>
</comment>
<evidence type="ECO:0000256" key="1">
    <source>
        <dbReference type="ARBA" id="ARBA00001864"/>
    </source>
</evidence>
<dbReference type="AlphaFoldDB" id="A0AAU9EI60"/>
<dbReference type="InterPro" id="IPR018509">
    <property type="entry name" value="DHquinase_II_CS"/>
</dbReference>
<dbReference type="PANTHER" id="PTHR21272">
    <property type="entry name" value="CATABOLIC 3-DEHYDROQUINASE"/>
    <property type="match status" value="1"/>
</dbReference>
<dbReference type="InterPro" id="IPR001874">
    <property type="entry name" value="DHquinase_II"/>
</dbReference>
<evidence type="ECO:0000256" key="3">
    <source>
        <dbReference type="ARBA" id="ARBA00004902"/>
    </source>
</evidence>
<evidence type="ECO:0000256" key="6">
    <source>
        <dbReference type="ARBA" id="ARBA00012060"/>
    </source>
</evidence>
<gene>
    <name evidence="8 12" type="primary">aroQ</name>
    <name evidence="12" type="ORF">FAK_13350</name>
</gene>
<sequence>MAHAKDPGKERGMKILVLNGPNLNMLGRRESEHYGSLTLYEINRRLDKLAEELGLELAFAQSNHEGELVDLLQEASPQYAGVVLNAGGYTHTSVAIRDAVLCCGVPVVEVHLSQPAAREEFRRFSYLSGACAGTVAGFGWRSYALALRWFAALRDEEK</sequence>
<name>A0AAU9EI60_9BACT</name>
<evidence type="ECO:0000256" key="2">
    <source>
        <dbReference type="ARBA" id="ARBA00003924"/>
    </source>
</evidence>
<dbReference type="CDD" id="cd00466">
    <property type="entry name" value="DHQase_II"/>
    <property type="match status" value="1"/>
</dbReference>
<feature type="active site" description="Proton donor" evidence="8 9">
    <location>
        <position position="111"/>
    </location>
</feature>
<feature type="active site" description="Proton acceptor" evidence="8 9">
    <location>
        <position position="34"/>
    </location>
</feature>
<dbReference type="NCBIfam" id="TIGR01088">
    <property type="entry name" value="aroQ"/>
    <property type="match status" value="1"/>
</dbReference>
<comment type="similarity">
    <text evidence="4 8">Belongs to the type-II 3-dehydroquinase family.</text>
</comment>
<evidence type="ECO:0000256" key="11">
    <source>
        <dbReference type="PIRSR" id="PIRSR001399-3"/>
    </source>
</evidence>
<dbReference type="SUPFAM" id="SSF52304">
    <property type="entry name" value="Type II 3-dehydroquinate dehydratase"/>
    <property type="match status" value="1"/>
</dbReference>
<evidence type="ECO:0000256" key="9">
    <source>
        <dbReference type="PIRSR" id="PIRSR001399-1"/>
    </source>
</evidence>
<evidence type="ECO:0000313" key="12">
    <source>
        <dbReference type="EMBL" id="BEQ14269.1"/>
    </source>
</evidence>
<evidence type="ECO:0000256" key="4">
    <source>
        <dbReference type="ARBA" id="ARBA00011037"/>
    </source>
</evidence>
<feature type="binding site" evidence="8 10">
    <location>
        <begin position="112"/>
        <end position="113"/>
    </location>
    <ligand>
        <name>substrate</name>
    </ligand>
</feature>
<comment type="function">
    <text evidence="2 8">Catalyzes a trans-dehydration via an enolate intermediate.</text>
</comment>
<reference evidence="13" key="1">
    <citation type="journal article" date="2023" name="Arch. Microbiol.">
        <title>Desulfoferula mesophilus gen. nov. sp. nov., a mesophilic sulfate-reducing bacterium isolated from a brackish lake sediment.</title>
        <authorList>
            <person name="Watanabe T."/>
            <person name="Yabe T."/>
            <person name="Tsuji J.M."/>
            <person name="Fukui M."/>
        </authorList>
    </citation>
    <scope>NUCLEOTIDE SEQUENCE [LARGE SCALE GENOMIC DNA]</scope>
    <source>
        <strain evidence="13">12FAK</strain>
    </source>
</reference>
<protein>
    <recommendedName>
        <fullName evidence="6 8">3-dehydroquinate dehydratase</fullName>
        <shortName evidence="8">3-dehydroquinase</shortName>
        <ecNumber evidence="6 8">4.2.1.10</ecNumber>
    </recommendedName>
    <alternativeName>
        <fullName evidence="8">Type II DHQase</fullName>
    </alternativeName>
</protein>
<dbReference type="Gene3D" id="3.40.50.9100">
    <property type="entry name" value="Dehydroquinase, class II"/>
    <property type="match status" value="1"/>
</dbReference>
<accession>A0AAU9EI60</accession>
<keyword evidence="8" id="KW-0028">Amino-acid biosynthesis</keyword>
<keyword evidence="13" id="KW-1185">Reference proteome</keyword>
<keyword evidence="8" id="KW-0057">Aromatic amino acid biosynthesis</keyword>
<evidence type="ECO:0000256" key="10">
    <source>
        <dbReference type="PIRSR" id="PIRSR001399-2"/>
    </source>
</evidence>
<evidence type="ECO:0000313" key="13">
    <source>
        <dbReference type="Proteomes" id="UP001366166"/>
    </source>
</evidence>
<keyword evidence="7 8" id="KW-0456">Lyase</keyword>
<feature type="site" description="Transition state stabilizer" evidence="8 11">
    <location>
        <position position="29"/>
    </location>
</feature>
<dbReference type="PIRSF" id="PIRSF001399">
    <property type="entry name" value="DHquinase_II"/>
    <property type="match status" value="1"/>
</dbReference>
<dbReference type="PANTHER" id="PTHR21272:SF3">
    <property type="entry name" value="CATABOLIC 3-DEHYDROQUINASE"/>
    <property type="match status" value="1"/>
</dbReference>
<dbReference type="GO" id="GO:0019631">
    <property type="term" value="P:quinate catabolic process"/>
    <property type="evidence" value="ECO:0007669"/>
    <property type="project" value="TreeGrafter"/>
</dbReference>
<evidence type="ECO:0000256" key="5">
    <source>
        <dbReference type="ARBA" id="ARBA00011193"/>
    </source>
</evidence>